<accession>A0A2P2KG83</accession>
<name>A0A2P2KG83_RHIMU</name>
<dbReference type="EMBL" id="GGEC01024248">
    <property type="protein sequence ID" value="MBX04732.1"/>
    <property type="molecule type" value="Transcribed_RNA"/>
</dbReference>
<evidence type="ECO:0000313" key="1">
    <source>
        <dbReference type="EMBL" id="MBX04732.1"/>
    </source>
</evidence>
<protein>
    <submittedName>
        <fullName evidence="1">Uncharacterized protein</fullName>
    </submittedName>
</protein>
<sequence>MVFSFILSIRLLNRFFAHGTRLYLGIRFWSSLERQCILQLPFVPSIPICILSNIRTSLAEYSLHLWLPISPRPFRTRTKQQKCKLHHPNWKQPLLECQTRFIT</sequence>
<organism evidence="1">
    <name type="scientific">Rhizophora mucronata</name>
    <name type="common">Asiatic mangrove</name>
    <dbReference type="NCBI Taxonomy" id="61149"/>
    <lineage>
        <taxon>Eukaryota</taxon>
        <taxon>Viridiplantae</taxon>
        <taxon>Streptophyta</taxon>
        <taxon>Embryophyta</taxon>
        <taxon>Tracheophyta</taxon>
        <taxon>Spermatophyta</taxon>
        <taxon>Magnoliopsida</taxon>
        <taxon>eudicotyledons</taxon>
        <taxon>Gunneridae</taxon>
        <taxon>Pentapetalae</taxon>
        <taxon>rosids</taxon>
        <taxon>fabids</taxon>
        <taxon>Malpighiales</taxon>
        <taxon>Rhizophoraceae</taxon>
        <taxon>Rhizophora</taxon>
    </lineage>
</organism>
<proteinExistence type="predicted"/>
<dbReference type="AlphaFoldDB" id="A0A2P2KG83"/>
<reference evidence="1" key="1">
    <citation type="submission" date="2018-02" db="EMBL/GenBank/DDBJ databases">
        <title>Rhizophora mucronata_Transcriptome.</title>
        <authorList>
            <person name="Meera S.P."/>
            <person name="Sreeshan A."/>
            <person name="Augustine A."/>
        </authorList>
    </citation>
    <scope>NUCLEOTIDE SEQUENCE</scope>
    <source>
        <tissue evidence="1">Leaf</tissue>
    </source>
</reference>